<evidence type="ECO:0000313" key="4">
    <source>
        <dbReference type="Proteomes" id="UP001610335"/>
    </source>
</evidence>
<feature type="compositionally biased region" description="Basic and acidic residues" evidence="2">
    <location>
        <begin position="53"/>
        <end position="73"/>
    </location>
</feature>
<accession>A0ABR4IX97</accession>
<evidence type="ECO:0000256" key="1">
    <source>
        <dbReference type="SAM" id="Coils"/>
    </source>
</evidence>
<comment type="caution">
    <text evidence="3">The sequence shown here is derived from an EMBL/GenBank/DDBJ whole genome shotgun (WGS) entry which is preliminary data.</text>
</comment>
<proteinExistence type="predicted"/>
<organism evidence="3 4">
    <name type="scientific">Aspergillus cavernicola</name>
    <dbReference type="NCBI Taxonomy" id="176166"/>
    <lineage>
        <taxon>Eukaryota</taxon>
        <taxon>Fungi</taxon>
        <taxon>Dikarya</taxon>
        <taxon>Ascomycota</taxon>
        <taxon>Pezizomycotina</taxon>
        <taxon>Eurotiomycetes</taxon>
        <taxon>Eurotiomycetidae</taxon>
        <taxon>Eurotiales</taxon>
        <taxon>Aspergillaceae</taxon>
        <taxon>Aspergillus</taxon>
        <taxon>Aspergillus subgen. Nidulantes</taxon>
    </lineage>
</organism>
<name>A0ABR4IX97_9EURO</name>
<dbReference type="Proteomes" id="UP001610335">
    <property type="component" value="Unassembled WGS sequence"/>
</dbReference>
<dbReference type="EMBL" id="JBFXLS010000006">
    <property type="protein sequence ID" value="KAL2832396.1"/>
    <property type="molecule type" value="Genomic_DNA"/>
</dbReference>
<feature type="region of interest" description="Disordered" evidence="2">
    <location>
        <begin position="1"/>
        <end position="109"/>
    </location>
</feature>
<feature type="compositionally biased region" description="Polar residues" evidence="2">
    <location>
        <begin position="78"/>
        <end position="93"/>
    </location>
</feature>
<evidence type="ECO:0000256" key="2">
    <source>
        <dbReference type="SAM" id="MobiDB-lite"/>
    </source>
</evidence>
<feature type="region of interest" description="Disordered" evidence="2">
    <location>
        <begin position="174"/>
        <end position="224"/>
    </location>
</feature>
<keyword evidence="4" id="KW-1185">Reference proteome</keyword>
<keyword evidence="1" id="KW-0175">Coiled coil</keyword>
<feature type="compositionally biased region" description="Basic and acidic residues" evidence="2">
    <location>
        <begin position="31"/>
        <end position="40"/>
    </location>
</feature>
<feature type="coiled-coil region" evidence="1">
    <location>
        <begin position="264"/>
        <end position="294"/>
    </location>
</feature>
<reference evidence="3 4" key="1">
    <citation type="submission" date="2024-07" db="EMBL/GenBank/DDBJ databases">
        <title>Section-level genome sequencing and comparative genomics of Aspergillus sections Usti and Cavernicolus.</title>
        <authorList>
            <consortium name="Lawrence Berkeley National Laboratory"/>
            <person name="Nybo J.L."/>
            <person name="Vesth T.C."/>
            <person name="Theobald S."/>
            <person name="Frisvad J.C."/>
            <person name="Larsen T.O."/>
            <person name="Kjaerboelling I."/>
            <person name="Rothschild-Mancinelli K."/>
            <person name="Lyhne E.K."/>
            <person name="Kogle M.E."/>
            <person name="Barry K."/>
            <person name="Clum A."/>
            <person name="Na H."/>
            <person name="Ledsgaard L."/>
            <person name="Lin J."/>
            <person name="Lipzen A."/>
            <person name="Kuo A."/>
            <person name="Riley R."/>
            <person name="Mondo S."/>
            <person name="LaButti K."/>
            <person name="Haridas S."/>
            <person name="Pangalinan J."/>
            <person name="Salamov A.A."/>
            <person name="Simmons B.A."/>
            <person name="Magnuson J.K."/>
            <person name="Chen J."/>
            <person name="Drula E."/>
            <person name="Henrissat B."/>
            <person name="Wiebenga A."/>
            <person name="Lubbers R.J."/>
            <person name="Gomes A.C."/>
            <person name="Makela M.R."/>
            <person name="Stajich J."/>
            <person name="Grigoriev I.V."/>
            <person name="Mortensen U.H."/>
            <person name="De vries R.P."/>
            <person name="Baker S.E."/>
            <person name="Andersen M.R."/>
        </authorList>
    </citation>
    <scope>NUCLEOTIDE SEQUENCE [LARGE SCALE GENOMIC DNA]</scope>
    <source>
        <strain evidence="3 4">CBS 600.67</strain>
    </source>
</reference>
<sequence length="626" mass="69112">MEPPPQRSAYQRRSPSRPSFRAPTKASLARSHPDILERSLSRSPTRKSAQRGSKNDQQKDAETRAFGLRDRKALRPSITLTTSPSDSLRQGQESPVAFPSRRSSGLGAFAAPPRRVSKRISASDFMFQSPMTPQENITDASMINTPEDQLATELVNATGATDLSVDLEAGPSLHDGFNEPDLPPTPTQLGLERPPGRPRGLLSSSPSVQHAKWGRRRATGDLEQSPSKLRTVDYGAEAEDLTDHVTTMNDALFPGSVFKKRKLRRELSADLETLKQDITKLEGLCEKLDRHEENIEPYLNDLGSSLNSTDLFHINSSNSRSRDGAISSFISTLLPFSTKRPLKPLRLSPEVNPFALDKSQTESYLSAFAPLKLTASSNIISTSNSDSFSEKHQLVLSAPRPFPPNLYKISVSYETNPETQKLVSLSAKIEASTPNYLQQWIDRRLASPLLKLDVSGLCWGINRYWEALVSRAQIWAQIEDQHLDLILGHRKRINSAQPEKIDPNNTELLTIPHMRRILPHLERTSIIFGSKQRSLKVILSCELTVDEWTGEPDLSPNICISTPGFESGSNEKVEQESTKLFQAMLSENTNHQPGTAGGSGAQAIINATNCVLDALFGVDAGSGRKL</sequence>
<feature type="compositionally biased region" description="Low complexity" evidence="2">
    <location>
        <begin position="12"/>
        <end position="23"/>
    </location>
</feature>
<gene>
    <name evidence="3" type="ORF">BDW59DRAFT_139179</name>
</gene>
<evidence type="ECO:0000313" key="3">
    <source>
        <dbReference type="EMBL" id="KAL2832396.1"/>
    </source>
</evidence>
<protein>
    <submittedName>
        <fullName evidence="3">Uncharacterized protein</fullName>
    </submittedName>
</protein>